<evidence type="ECO:0000313" key="2">
    <source>
        <dbReference type="Proteomes" id="UP001139226"/>
    </source>
</evidence>
<gene>
    <name evidence="1" type="ORF">ML462_11420</name>
</gene>
<dbReference type="AlphaFoldDB" id="A0A9X2A9X4"/>
<reference evidence="1" key="1">
    <citation type="submission" date="2022-03" db="EMBL/GenBank/DDBJ databases">
        <title>Gramella crocea sp. nov., isolated from activated sludge of a seafood processing plant.</title>
        <authorList>
            <person name="Zhang X."/>
        </authorList>
    </citation>
    <scope>NUCLEOTIDE SEQUENCE</scope>
    <source>
        <strain evidence="1">YJ019</strain>
    </source>
</reference>
<evidence type="ECO:0000313" key="1">
    <source>
        <dbReference type="EMBL" id="MCH4823780.1"/>
    </source>
</evidence>
<sequence>MRKEIFKNPVPDPNGITHKRQKASIKILKRFGFFFNFFWLSEIQTRIKENPNRK</sequence>
<keyword evidence="2" id="KW-1185">Reference proteome</keyword>
<accession>A0A9X2A9X4</accession>
<dbReference type="RefSeq" id="WP_240713948.1">
    <property type="nucleotide sequence ID" value="NZ_JAKVTV010000003.1"/>
</dbReference>
<comment type="caution">
    <text evidence="1">The sequence shown here is derived from an EMBL/GenBank/DDBJ whole genome shotgun (WGS) entry which is preliminary data.</text>
</comment>
<dbReference type="Proteomes" id="UP001139226">
    <property type="component" value="Unassembled WGS sequence"/>
</dbReference>
<proteinExistence type="predicted"/>
<dbReference type="EMBL" id="JAKVTV010000003">
    <property type="protein sequence ID" value="MCH4823780.1"/>
    <property type="molecule type" value="Genomic_DNA"/>
</dbReference>
<name>A0A9X2A9X4_9FLAO</name>
<protein>
    <submittedName>
        <fullName evidence="1">Uncharacterized protein</fullName>
    </submittedName>
</protein>
<organism evidence="1 2">
    <name type="scientific">Christiangramia lutea</name>
    <dbReference type="NCBI Taxonomy" id="1607951"/>
    <lineage>
        <taxon>Bacteria</taxon>
        <taxon>Pseudomonadati</taxon>
        <taxon>Bacteroidota</taxon>
        <taxon>Flavobacteriia</taxon>
        <taxon>Flavobacteriales</taxon>
        <taxon>Flavobacteriaceae</taxon>
        <taxon>Christiangramia</taxon>
    </lineage>
</organism>